<gene>
    <name evidence="2" type="primary">rbfA</name>
    <name evidence="4" type="ORF">SAMN02745130_00620</name>
</gene>
<dbReference type="GO" id="GO:0030490">
    <property type="term" value="P:maturation of SSU-rRNA"/>
    <property type="evidence" value="ECO:0007669"/>
    <property type="project" value="UniProtKB-UniRule"/>
</dbReference>
<dbReference type="STRING" id="92487.SAMN02745130_00620"/>
<comment type="similarity">
    <text evidence="2">Belongs to the RbfA family.</text>
</comment>
<evidence type="ECO:0000313" key="4">
    <source>
        <dbReference type="EMBL" id="SKA69910.1"/>
    </source>
</evidence>
<dbReference type="SUPFAM" id="SSF89919">
    <property type="entry name" value="Ribosome-binding factor A, RbfA"/>
    <property type="match status" value="1"/>
</dbReference>
<dbReference type="InterPro" id="IPR023799">
    <property type="entry name" value="RbfA_dom_sf"/>
</dbReference>
<evidence type="ECO:0000256" key="1">
    <source>
        <dbReference type="ARBA" id="ARBA00022517"/>
    </source>
</evidence>
<keyword evidence="1 2" id="KW-0690">Ribosome biogenesis</keyword>
<comment type="subunit">
    <text evidence="2">Monomer. Binds 30S ribosomal subunits, but not 50S ribosomal subunits or 70S ribosomes.</text>
</comment>
<dbReference type="OrthoDB" id="307788at2"/>
<keyword evidence="2" id="KW-0963">Cytoplasm</keyword>
<dbReference type="RefSeq" id="WP_078921102.1">
    <property type="nucleotide sequence ID" value="NZ_FUYB01000002.1"/>
</dbReference>
<feature type="region of interest" description="Disordered" evidence="3">
    <location>
        <begin position="124"/>
        <end position="144"/>
    </location>
</feature>
<comment type="function">
    <text evidence="2">One of several proteins that assist in the late maturation steps of the functional core of the 30S ribosomal subunit. Associates with free 30S ribosomal subunits (but not with 30S subunits that are part of 70S ribosomes or polysomes). Required for efficient processing of 16S rRNA. May interact with the 5'-terminal helix region of 16S rRNA.</text>
</comment>
<sequence length="144" mass="16169">MPSHSPRQGYSRSDRVSEQLQRDLAQLVRELKDPRLGMVTLLEVVVSKDLAHAKVWFDILDVDQAKQAEDILNHAAGFLRHELGRGLKLRVTPELKFFYDDTQRRGNELSAIIDQAVAADRLNHTADEVDEAADPSADPESALK</sequence>
<dbReference type="NCBIfam" id="TIGR00082">
    <property type="entry name" value="rbfA"/>
    <property type="match status" value="1"/>
</dbReference>
<dbReference type="Proteomes" id="UP000190460">
    <property type="component" value="Unassembled WGS sequence"/>
</dbReference>
<dbReference type="EMBL" id="FUYB01000002">
    <property type="protein sequence ID" value="SKA69910.1"/>
    <property type="molecule type" value="Genomic_DNA"/>
</dbReference>
<dbReference type="PANTHER" id="PTHR33515:SF1">
    <property type="entry name" value="RIBOSOME-BINDING FACTOR A, CHLOROPLASTIC-RELATED"/>
    <property type="match status" value="1"/>
</dbReference>
<dbReference type="Gene3D" id="3.30.300.20">
    <property type="match status" value="1"/>
</dbReference>
<dbReference type="HAMAP" id="MF_00003">
    <property type="entry name" value="RbfA"/>
    <property type="match status" value="1"/>
</dbReference>
<evidence type="ECO:0000256" key="2">
    <source>
        <dbReference type="HAMAP-Rule" id="MF_00003"/>
    </source>
</evidence>
<dbReference type="AlphaFoldDB" id="A0A1T4VY13"/>
<evidence type="ECO:0000313" key="5">
    <source>
        <dbReference type="Proteomes" id="UP000190460"/>
    </source>
</evidence>
<organism evidence="4 5">
    <name type="scientific">Thiothrix eikelboomii</name>
    <dbReference type="NCBI Taxonomy" id="92487"/>
    <lineage>
        <taxon>Bacteria</taxon>
        <taxon>Pseudomonadati</taxon>
        <taxon>Pseudomonadota</taxon>
        <taxon>Gammaproteobacteria</taxon>
        <taxon>Thiotrichales</taxon>
        <taxon>Thiotrichaceae</taxon>
        <taxon>Thiothrix</taxon>
    </lineage>
</organism>
<name>A0A1T4VY13_9GAMM</name>
<accession>A0A1T4VY13</accession>
<dbReference type="InterPro" id="IPR015946">
    <property type="entry name" value="KH_dom-like_a/b"/>
</dbReference>
<dbReference type="PANTHER" id="PTHR33515">
    <property type="entry name" value="RIBOSOME-BINDING FACTOR A, CHLOROPLASTIC-RELATED"/>
    <property type="match status" value="1"/>
</dbReference>
<evidence type="ECO:0000256" key="3">
    <source>
        <dbReference type="SAM" id="MobiDB-lite"/>
    </source>
</evidence>
<dbReference type="GO" id="GO:0005829">
    <property type="term" value="C:cytosol"/>
    <property type="evidence" value="ECO:0007669"/>
    <property type="project" value="TreeGrafter"/>
</dbReference>
<dbReference type="PROSITE" id="PS01319">
    <property type="entry name" value="RBFA"/>
    <property type="match status" value="1"/>
</dbReference>
<proteinExistence type="inferred from homology"/>
<reference evidence="4 5" key="1">
    <citation type="submission" date="2017-02" db="EMBL/GenBank/DDBJ databases">
        <authorList>
            <person name="Peterson S.W."/>
        </authorList>
    </citation>
    <scope>NUCLEOTIDE SEQUENCE [LARGE SCALE GENOMIC DNA]</scope>
    <source>
        <strain evidence="4 5">ATCC 49788</strain>
    </source>
</reference>
<protein>
    <recommendedName>
        <fullName evidence="2">Ribosome-binding factor A</fullName>
    </recommendedName>
</protein>
<dbReference type="InterPro" id="IPR020053">
    <property type="entry name" value="Ribosome-bd_factorA_CS"/>
</dbReference>
<dbReference type="GO" id="GO:0043024">
    <property type="term" value="F:ribosomal small subunit binding"/>
    <property type="evidence" value="ECO:0007669"/>
    <property type="project" value="TreeGrafter"/>
</dbReference>
<comment type="subcellular location">
    <subcellularLocation>
        <location evidence="2">Cytoplasm</location>
    </subcellularLocation>
</comment>
<keyword evidence="5" id="KW-1185">Reference proteome</keyword>
<dbReference type="InterPro" id="IPR000238">
    <property type="entry name" value="RbfA"/>
</dbReference>
<dbReference type="Pfam" id="PF02033">
    <property type="entry name" value="RBFA"/>
    <property type="match status" value="1"/>
</dbReference>